<gene>
    <name evidence="3" type="ORF">NX772_02835</name>
</gene>
<proteinExistence type="inferred from homology"/>
<name>A0ABY5TUK5_9BACT</name>
<dbReference type="SMART" id="SM00642">
    <property type="entry name" value="Aamy"/>
    <property type="match status" value="1"/>
</dbReference>
<dbReference type="RefSeq" id="WP_051542128.1">
    <property type="nucleotide sequence ID" value="NZ_CP103423.1"/>
</dbReference>
<evidence type="ECO:0000313" key="4">
    <source>
        <dbReference type="Proteomes" id="UP001058364"/>
    </source>
</evidence>
<evidence type="ECO:0000313" key="3">
    <source>
        <dbReference type="EMBL" id="UWD34019.1"/>
    </source>
</evidence>
<evidence type="ECO:0000256" key="1">
    <source>
        <dbReference type="ARBA" id="ARBA00008061"/>
    </source>
</evidence>
<dbReference type="Gene3D" id="2.60.40.10">
    <property type="entry name" value="Immunoglobulins"/>
    <property type="match status" value="1"/>
</dbReference>
<evidence type="ECO:0000259" key="2">
    <source>
        <dbReference type="SMART" id="SM00642"/>
    </source>
</evidence>
<feature type="domain" description="Glycosyl hydrolase family 13 catalytic" evidence="2">
    <location>
        <begin position="174"/>
        <end position="592"/>
    </location>
</feature>
<dbReference type="CDD" id="cd11341">
    <property type="entry name" value="AmyAc_Pullulanase_LD-like"/>
    <property type="match status" value="1"/>
</dbReference>
<dbReference type="Proteomes" id="UP001058364">
    <property type="component" value="Chromosome"/>
</dbReference>
<protein>
    <submittedName>
        <fullName evidence="3">Alpha-amylase family glycosyl hydrolase</fullName>
    </submittedName>
</protein>
<dbReference type="InterPro" id="IPR006047">
    <property type="entry name" value="GH13_cat_dom"/>
</dbReference>
<dbReference type="SUPFAM" id="SSF81296">
    <property type="entry name" value="E set domains"/>
    <property type="match status" value="1"/>
</dbReference>
<dbReference type="GO" id="GO:0016787">
    <property type="term" value="F:hydrolase activity"/>
    <property type="evidence" value="ECO:0007669"/>
    <property type="project" value="UniProtKB-KW"/>
</dbReference>
<keyword evidence="4" id="KW-1185">Reference proteome</keyword>
<keyword evidence="3" id="KW-0378">Hydrolase</keyword>
<dbReference type="Pfam" id="PF00128">
    <property type="entry name" value="Alpha-amylase"/>
    <property type="match status" value="1"/>
</dbReference>
<dbReference type="InterPro" id="IPR017853">
    <property type="entry name" value="GH"/>
</dbReference>
<sequence>MYKYKGNYEDVFKNVDRLDYKLANKISNLGISKKNNFFYFRFWIPDVEEVYIDIFAKDDKMQRLATYSFKQYNDLWTVKVSEIYEGYYYLFKVKRKKNFPFEYVIDPYSKAFAPFDWEGKTNKIPLSVIVDWEKILTKDIPNIPLKSKWDNGVDPLIYELHIRDFTSLLDQKNFQNRLGTFNAALENNIFKYLKDLNITHLQLLPIQSIYTLNDKKLKILNKGQGSGWTTNYNWGYDPLNYFSIAGWYSSDPTEGSIRIREFKNFVNEAHKNGIGIIMDVVFNHMMTNQLFESIAPNYYFRNNSEITPVSDPAINSEARMVRKMIIDSLVYFAKYFGVDGFRFDLSTFTDKDTLLLAHKELKKINKNIILHGEAWPFSDLDFENSFTKGTNDNDIKFAYFNDTIRNSIKGSDSIEENQKGLIQGNYDNYGDFLVSIVGNVKEYNYPTSDFIKINNYNVFANEPNISLQYAACHDGFTLWDKIAVTSEEKFEENIALNNQALMMQITSQGRQLILAGTELLQTKPTDLSGQHDNRFLNILNEENNLSIDKNESVVDNSYKTTDYTNGMKWNHLSNDEIKNKVFEFTKKLFKFRNSTNFFRLKTTKEINKKVKFISIKSNFVVYSIIDKNDKIYVAHNFNNFAVNDFDYKNLKIKISSRAITKEEIKEQIIPAHTSIIFLEK</sequence>
<comment type="similarity">
    <text evidence="1">Belongs to the glycosyl hydrolase 13 family.</text>
</comment>
<reference evidence="3" key="1">
    <citation type="submission" date="2022-08" db="EMBL/GenBank/DDBJ databases">
        <title>Complete genome sequence of Mycoplasma molare type strain H 542.</title>
        <authorList>
            <person name="Spergser J."/>
        </authorList>
    </citation>
    <scope>NUCLEOTIDE SEQUENCE</scope>
    <source>
        <strain evidence="3">H 542</strain>
    </source>
</reference>
<dbReference type="EMBL" id="CP103423">
    <property type="protein sequence ID" value="UWD34019.1"/>
    <property type="molecule type" value="Genomic_DNA"/>
</dbReference>
<accession>A0ABY5TUK5</accession>
<dbReference type="Gene3D" id="3.20.20.80">
    <property type="entry name" value="Glycosidases"/>
    <property type="match status" value="1"/>
</dbReference>
<dbReference type="SUPFAM" id="SSF51445">
    <property type="entry name" value="(Trans)glycosidases"/>
    <property type="match status" value="1"/>
</dbReference>
<dbReference type="InterPro" id="IPR013783">
    <property type="entry name" value="Ig-like_fold"/>
</dbReference>
<dbReference type="PANTHER" id="PTHR43002">
    <property type="entry name" value="GLYCOGEN DEBRANCHING ENZYME"/>
    <property type="match status" value="1"/>
</dbReference>
<dbReference type="InterPro" id="IPR014756">
    <property type="entry name" value="Ig_E-set"/>
</dbReference>
<organism evidence="3 4">
    <name type="scientific">Mesomycoplasma molare</name>
    <dbReference type="NCBI Taxonomy" id="171288"/>
    <lineage>
        <taxon>Bacteria</taxon>
        <taxon>Bacillati</taxon>
        <taxon>Mycoplasmatota</taxon>
        <taxon>Mycoplasmoidales</taxon>
        <taxon>Metamycoplasmataceae</taxon>
        <taxon>Mesomycoplasma</taxon>
    </lineage>
</organism>